<dbReference type="InterPro" id="IPR029044">
    <property type="entry name" value="Nucleotide-diphossugar_trans"/>
</dbReference>
<reference evidence="1 2" key="1">
    <citation type="submission" date="2020-04" db="EMBL/GenBank/DDBJ databases">
        <title>Genome sequencing of novel species.</title>
        <authorList>
            <person name="Heo J."/>
            <person name="Kim S.-J."/>
            <person name="Kim J.-S."/>
            <person name="Hong S.-B."/>
            <person name="Kwon S.-W."/>
        </authorList>
    </citation>
    <scope>NUCLEOTIDE SEQUENCE [LARGE SCALE GENOMIC DNA]</scope>
    <source>
        <strain evidence="1 2">F39-2</strain>
    </source>
</reference>
<dbReference type="AlphaFoldDB" id="A0A7L5E6Z1"/>
<dbReference type="Proteomes" id="UP000503278">
    <property type="component" value="Chromosome"/>
</dbReference>
<sequence>MTTSPQGSPVSKNIVFLSHGSKNLHYEVIFCLYTLYHHINGDFSGLQIVIYTDDDSLFKKYLKDFPVHIEVLTSSQITEYRKPDGYVHRVKTCVMKHCMDKYPADMVFLDGDTFFTKNPWPLFNKITKDVSVMNIDEYDLIEGGDEHENSFWLELRKVVRSNTFVLNGQEIKIPLTARMWNSGFTGISKDNAYLINDVLDLIDQLYKKGKIFHIEQYALSYVLQNYTQIIDSEDYIVHYFKRVTDRKLFDYHVSRFLKANKNLPIGSFAKQAVELSYGYDKVTVPSYVHLYDTISLRWRNIRNVTLKGRI</sequence>
<proteinExistence type="predicted"/>
<keyword evidence="2" id="KW-1185">Reference proteome</keyword>
<evidence type="ECO:0008006" key="3">
    <source>
        <dbReference type="Google" id="ProtNLM"/>
    </source>
</evidence>
<name>A0A7L5E6Z1_9SPHI</name>
<dbReference type="RefSeq" id="WP_169609833.1">
    <property type="nucleotide sequence ID" value="NZ_CP051682.1"/>
</dbReference>
<dbReference type="EMBL" id="CP051682">
    <property type="protein sequence ID" value="QJD97554.1"/>
    <property type="molecule type" value="Genomic_DNA"/>
</dbReference>
<evidence type="ECO:0000313" key="1">
    <source>
        <dbReference type="EMBL" id="QJD97554.1"/>
    </source>
</evidence>
<evidence type="ECO:0000313" key="2">
    <source>
        <dbReference type="Proteomes" id="UP000503278"/>
    </source>
</evidence>
<accession>A0A7L5E6Z1</accession>
<gene>
    <name evidence="1" type="ORF">HH214_17575</name>
</gene>
<dbReference type="KEGG" id="mrob:HH214_17575"/>
<protein>
    <recommendedName>
        <fullName evidence="3">Nucleotide-diphospho-sugar transferase domain-containing protein</fullName>
    </recommendedName>
</protein>
<organism evidence="1 2">
    <name type="scientific">Mucilaginibacter robiniae</name>
    <dbReference type="NCBI Taxonomy" id="2728022"/>
    <lineage>
        <taxon>Bacteria</taxon>
        <taxon>Pseudomonadati</taxon>
        <taxon>Bacteroidota</taxon>
        <taxon>Sphingobacteriia</taxon>
        <taxon>Sphingobacteriales</taxon>
        <taxon>Sphingobacteriaceae</taxon>
        <taxon>Mucilaginibacter</taxon>
    </lineage>
</organism>
<dbReference type="SUPFAM" id="SSF53448">
    <property type="entry name" value="Nucleotide-diphospho-sugar transferases"/>
    <property type="match status" value="1"/>
</dbReference>